<protein>
    <recommendedName>
        <fullName evidence="3">VCBS repeat-containing protein</fullName>
    </recommendedName>
</protein>
<evidence type="ECO:0000313" key="2">
    <source>
        <dbReference type="EMBL" id="SVD71616.1"/>
    </source>
</evidence>
<accession>A0A382XKE7</accession>
<evidence type="ECO:0008006" key="3">
    <source>
        <dbReference type="Google" id="ProtNLM"/>
    </source>
</evidence>
<dbReference type="AlphaFoldDB" id="A0A382XKE7"/>
<sequence>MKKNYLILIFVFLISEIASSQINFNRDTSISVMENTNDFKHAWTGGVNAIQPSEVDLNLDGINDLILFDRTGNKLSPFLDINGQYIFAPEYRSAFSNHLHDWVIFADYNCDGKEDIFTYSSGGIAVLENNSTSTLSFNMVTSLLLSDYGTTNINLYVSAVDIPAISDIDNDGDLDILTFSILGGFVEYHRNMAMELTGSCDTLAFQYEKACWGNFFEGLNSYLINCTTCSPDSCSPAYTATTYSKQKHSG</sequence>
<proteinExistence type="predicted"/>
<dbReference type="InterPro" id="IPR013517">
    <property type="entry name" value="FG-GAP"/>
</dbReference>
<reference evidence="2" key="1">
    <citation type="submission" date="2018-05" db="EMBL/GenBank/DDBJ databases">
        <authorList>
            <person name="Lanie J.A."/>
            <person name="Ng W.-L."/>
            <person name="Kazmierczak K.M."/>
            <person name="Andrzejewski T.M."/>
            <person name="Davidsen T.M."/>
            <person name="Wayne K.J."/>
            <person name="Tettelin H."/>
            <person name="Glass J.I."/>
            <person name="Rusch D."/>
            <person name="Podicherti R."/>
            <person name="Tsui H.-C.T."/>
            <person name="Winkler M.E."/>
        </authorList>
    </citation>
    <scope>NUCLEOTIDE SEQUENCE</scope>
</reference>
<organism evidence="2">
    <name type="scientific">marine metagenome</name>
    <dbReference type="NCBI Taxonomy" id="408172"/>
    <lineage>
        <taxon>unclassified sequences</taxon>
        <taxon>metagenomes</taxon>
        <taxon>ecological metagenomes</taxon>
    </lineage>
</organism>
<evidence type="ECO:0000256" key="1">
    <source>
        <dbReference type="ARBA" id="ARBA00022729"/>
    </source>
</evidence>
<name>A0A382XKE7_9ZZZZ</name>
<gene>
    <name evidence="2" type="ORF">METZ01_LOCUS424470</name>
</gene>
<keyword evidence="1" id="KW-0732">Signal</keyword>
<dbReference type="Pfam" id="PF13517">
    <property type="entry name" value="FG-GAP_3"/>
    <property type="match status" value="1"/>
</dbReference>
<feature type="non-terminal residue" evidence="2">
    <location>
        <position position="250"/>
    </location>
</feature>
<dbReference type="SUPFAM" id="SSF69318">
    <property type="entry name" value="Integrin alpha N-terminal domain"/>
    <property type="match status" value="1"/>
</dbReference>
<dbReference type="EMBL" id="UINC01168541">
    <property type="protein sequence ID" value="SVD71616.1"/>
    <property type="molecule type" value="Genomic_DNA"/>
</dbReference>
<dbReference type="InterPro" id="IPR028994">
    <property type="entry name" value="Integrin_alpha_N"/>
</dbReference>